<accession>A0A4U5MNL1</accession>
<dbReference type="InterPro" id="IPR001534">
    <property type="entry name" value="Transthyretin-like"/>
</dbReference>
<dbReference type="Pfam" id="PF01060">
    <property type="entry name" value="TTR-52"/>
    <property type="match status" value="1"/>
</dbReference>
<keyword evidence="7" id="KW-1185">Reference proteome</keyword>
<keyword evidence="3" id="KW-0964">Secreted</keyword>
<evidence type="ECO:0008006" key="8">
    <source>
        <dbReference type="Google" id="ProtNLM"/>
    </source>
</evidence>
<dbReference type="GO" id="GO:0009986">
    <property type="term" value="C:cell surface"/>
    <property type="evidence" value="ECO:0007669"/>
    <property type="project" value="InterPro"/>
</dbReference>
<evidence type="ECO:0000256" key="4">
    <source>
        <dbReference type="ARBA" id="ARBA00022729"/>
    </source>
</evidence>
<dbReference type="Gene3D" id="2.60.40.3330">
    <property type="match status" value="1"/>
</dbReference>
<organism evidence="6 7">
    <name type="scientific">Steinernema carpocapsae</name>
    <name type="common">Entomopathogenic nematode</name>
    <dbReference type="NCBI Taxonomy" id="34508"/>
    <lineage>
        <taxon>Eukaryota</taxon>
        <taxon>Metazoa</taxon>
        <taxon>Ecdysozoa</taxon>
        <taxon>Nematoda</taxon>
        <taxon>Chromadorea</taxon>
        <taxon>Rhabditida</taxon>
        <taxon>Tylenchina</taxon>
        <taxon>Panagrolaimomorpha</taxon>
        <taxon>Strongyloidoidea</taxon>
        <taxon>Steinernematidae</taxon>
        <taxon>Steinernema</taxon>
    </lineage>
</organism>
<gene>
    <name evidence="6" type="ORF">L596_022832</name>
</gene>
<name>A0A4U5MNL1_STECR</name>
<evidence type="ECO:0000256" key="1">
    <source>
        <dbReference type="ARBA" id="ARBA00004613"/>
    </source>
</evidence>
<protein>
    <recommendedName>
        <fullName evidence="8">Transthyretin-like family protein</fullName>
    </recommendedName>
</protein>
<comment type="subcellular location">
    <subcellularLocation>
        <location evidence="1">Secreted</location>
    </subcellularLocation>
</comment>
<evidence type="ECO:0000313" key="7">
    <source>
        <dbReference type="Proteomes" id="UP000298663"/>
    </source>
</evidence>
<sequence>MTEQRQIVTECLPENLILPQSVDGDRDRNQKPIFQFDIHAFYAFLRAVMKYSRVKKCENMFSKSFELWSICAISDMRTLISVIVLISLATSAYGYISHVTVTGQVSCGNSGVFAWIELCEHDLFDPDDVLNRTLTSLSGKFRVYGEENEFMAISPYLRINHDCAIPAKGHQCYHVTIFDIPRHKVGGAYEMGLIDLKNPKMGSSDEIVCKHSPLKDGFDGFLVG</sequence>
<dbReference type="PANTHER" id="PTHR21700:SF30">
    <property type="entry name" value="TRANSTHYRETIN-LIKE FAMILY PROTEIN"/>
    <property type="match status" value="1"/>
</dbReference>
<keyword evidence="5" id="KW-0812">Transmembrane</keyword>
<evidence type="ECO:0000313" key="6">
    <source>
        <dbReference type="EMBL" id="TKR70862.1"/>
    </source>
</evidence>
<dbReference type="GO" id="GO:0005576">
    <property type="term" value="C:extracellular region"/>
    <property type="evidence" value="ECO:0007669"/>
    <property type="project" value="UniProtKB-SubCell"/>
</dbReference>
<keyword evidence="5" id="KW-1133">Transmembrane helix</keyword>
<dbReference type="EMBL" id="AZBU02000007">
    <property type="protein sequence ID" value="TKR70862.1"/>
    <property type="molecule type" value="Genomic_DNA"/>
</dbReference>
<evidence type="ECO:0000256" key="3">
    <source>
        <dbReference type="ARBA" id="ARBA00022525"/>
    </source>
</evidence>
<keyword evidence="4" id="KW-0732">Signal</keyword>
<feature type="transmembrane region" description="Helical" evidence="5">
    <location>
        <begin position="78"/>
        <end position="96"/>
    </location>
</feature>
<dbReference type="PANTHER" id="PTHR21700">
    <property type="entry name" value="TRANSTHYRETIN-LIKE FAMILY PROTEIN-RELATED"/>
    <property type="match status" value="1"/>
</dbReference>
<comment type="caution">
    <text evidence="6">The sequence shown here is derived from an EMBL/GenBank/DDBJ whole genome shotgun (WGS) entry which is preliminary data.</text>
</comment>
<reference evidence="6 7" key="2">
    <citation type="journal article" date="2019" name="G3 (Bethesda)">
        <title>Hybrid Assembly of the Genome of the Entomopathogenic Nematode Steinernema carpocapsae Identifies the X-Chromosome.</title>
        <authorList>
            <person name="Serra L."/>
            <person name="Macchietto M."/>
            <person name="Macias-Munoz A."/>
            <person name="McGill C.J."/>
            <person name="Rodriguez I.M."/>
            <person name="Rodriguez B."/>
            <person name="Murad R."/>
            <person name="Mortazavi A."/>
        </authorList>
    </citation>
    <scope>NUCLEOTIDE SEQUENCE [LARGE SCALE GENOMIC DNA]</scope>
    <source>
        <strain evidence="6 7">ALL</strain>
    </source>
</reference>
<keyword evidence="5" id="KW-0472">Membrane</keyword>
<reference evidence="6 7" key="1">
    <citation type="journal article" date="2015" name="Genome Biol.">
        <title>Comparative genomics of Steinernema reveals deeply conserved gene regulatory networks.</title>
        <authorList>
            <person name="Dillman A.R."/>
            <person name="Macchietto M."/>
            <person name="Porter C.F."/>
            <person name="Rogers A."/>
            <person name="Williams B."/>
            <person name="Antoshechkin I."/>
            <person name="Lee M.M."/>
            <person name="Goodwin Z."/>
            <person name="Lu X."/>
            <person name="Lewis E.E."/>
            <person name="Goodrich-Blair H."/>
            <person name="Stock S.P."/>
            <person name="Adams B.J."/>
            <person name="Sternberg P.W."/>
            <person name="Mortazavi A."/>
        </authorList>
    </citation>
    <scope>NUCLEOTIDE SEQUENCE [LARGE SCALE GENOMIC DNA]</scope>
    <source>
        <strain evidence="6 7">ALL</strain>
    </source>
</reference>
<dbReference type="OrthoDB" id="5826894at2759"/>
<comment type="similarity">
    <text evidence="2">Belongs to the nematode transthyretin-like family.</text>
</comment>
<dbReference type="AlphaFoldDB" id="A0A4U5MNL1"/>
<dbReference type="InterPro" id="IPR038479">
    <property type="entry name" value="Transthyretin-like_sf"/>
</dbReference>
<evidence type="ECO:0000256" key="5">
    <source>
        <dbReference type="SAM" id="Phobius"/>
    </source>
</evidence>
<evidence type="ECO:0000256" key="2">
    <source>
        <dbReference type="ARBA" id="ARBA00010112"/>
    </source>
</evidence>
<proteinExistence type="inferred from homology"/>
<dbReference type="Proteomes" id="UP000298663">
    <property type="component" value="Unassembled WGS sequence"/>
</dbReference>